<sequence>MQEFHPSRIRRLVFELDSLTVNFEQDAWDNFRQYLRVLDDRDFAIVLIAESIQASEWTSFAKISVIRSTGEEAFKNNSQLSGADVFWFSEQGSLQTKLSIANANFAGSTGETTQNGGLQYQHLYDTLQIFNPSKITTADLSTTLFKLKQNSEQVPLMLGIGGPDECGHSFFVGELFDALEDQELLVSSLDLSKVLGTEFQKHDNSALESSSSFWRSVEIRDWLIDDVLCPYSQGKQVYIENPPENILDYEICTFPFFLAPEMILLVWGTTVFLPEFEKLIDLRFLLELSEKTATARMFALDERENFDKSFIETYHQKEGKRYSDYLEKYEVQKQIDYRINFENFNAFRIKE</sequence>
<protein>
    <submittedName>
        <fullName evidence="1">Uncharacterized protein</fullName>
    </submittedName>
</protein>
<dbReference type="Gene3D" id="3.40.50.300">
    <property type="entry name" value="P-loop containing nucleotide triphosphate hydrolases"/>
    <property type="match status" value="1"/>
</dbReference>
<name>A0A381RMW4_9ZZZZ</name>
<dbReference type="InterPro" id="IPR027417">
    <property type="entry name" value="P-loop_NTPase"/>
</dbReference>
<reference evidence="1" key="1">
    <citation type="submission" date="2018-05" db="EMBL/GenBank/DDBJ databases">
        <authorList>
            <person name="Lanie J.A."/>
            <person name="Ng W.-L."/>
            <person name="Kazmierczak K.M."/>
            <person name="Andrzejewski T.M."/>
            <person name="Davidsen T.M."/>
            <person name="Wayne K.J."/>
            <person name="Tettelin H."/>
            <person name="Glass J.I."/>
            <person name="Rusch D."/>
            <person name="Podicherti R."/>
            <person name="Tsui H.-C.T."/>
            <person name="Winkler M.E."/>
        </authorList>
    </citation>
    <scope>NUCLEOTIDE SEQUENCE</scope>
</reference>
<organism evidence="1">
    <name type="scientific">marine metagenome</name>
    <dbReference type="NCBI Taxonomy" id="408172"/>
    <lineage>
        <taxon>unclassified sequences</taxon>
        <taxon>metagenomes</taxon>
        <taxon>ecological metagenomes</taxon>
    </lineage>
</organism>
<dbReference type="AlphaFoldDB" id="A0A381RMW4"/>
<gene>
    <name evidence="1" type="ORF">METZ01_LOCUS46070</name>
</gene>
<dbReference type="EMBL" id="UINC01002128">
    <property type="protein sequence ID" value="SUZ93216.1"/>
    <property type="molecule type" value="Genomic_DNA"/>
</dbReference>
<evidence type="ECO:0000313" key="1">
    <source>
        <dbReference type="EMBL" id="SUZ93216.1"/>
    </source>
</evidence>
<accession>A0A381RMW4</accession>
<proteinExistence type="predicted"/>